<dbReference type="EC" id="2.7.13.3" evidence="2"/>
<dbReference type="SMART" id="SM00388">
    <property type="entry name" value="HisKA"/>
    <property type="match status" value="1"/>
</dbReference>
<accession>A0ABQ4U8K9</accession>
<dbReference type="Gene3D" id="1.10.287.130">
    <property type="match status" value="1"/>
</dbReference>
<dbReference type="InterPro" id="IPR003661">
    <property type="entry name" value="HisK_dim/P_dom"/>
</dbReference>
<dbReference type="SMART" id="SM00091">
    <property type="entry name" value="PAS"/>
    <property type="match status" value="2"/>
</dbReference>
<dbReference type="InterPro" id="IPR005467">
    <property type="entry name" value="His_kinase_dom"/>
</dbReference>
<dbReference type="InterPro" id="IPR036890">
    <property type="entry name" value="HATPase_C_sf"/>
</dbReference>
<dbReference type="CDD" id="cd00130">
    <property type="entry name" value="PAS"/>
    <property type="match status" value="1"/>
</dbReference>
<comment type="caution">
    <text evidence="9">The sequence shown here is derived from an EMBL/GenBank/DDBJ whole genome shotgun (WGS) entry which is preliminary data.</text>
</comment>
<evidence type="ECO:0000256" key="5">
    <source>
        <dbReference type="ARBA" id="ARBA00022777"/>
    </source>
</evidence>
<evidence type="ECO:0000256" key="1">
    <source>
        <dbReference type="ARBA" id="ARBA00000085"/>
    </source>
</evidence>
<comment type="catalytic activity">
    <reaction evidence="1">
        <text>ATP + protein L-histidine = ADP + protein N-phospho-L-histidine.</text>
        <dbReference type="EC" id="2.7.13.3"/>
    </reaction>
</comment>
<dbReference type="PROSITE" id="PS50109">
    <property type="entry name" value="HIS_KIN"/>
    <property type="match status" value="1"/>
</dbReference>
<evidence type="ECO:0000313" key="9">
    <source>
        <dbReference type="EMBL" id="GJE63111.1"/>
    </source>
</evidence>
<dbReference type="InterPro" id="IPR013656">
    <property type="entry name" value="PAS_4"/>
</dbReference>
<feature type="domain" description="Histidine kinase" evidence="7">
    <location>
        <begin position="652"/>
        <end position="871"/>
    </location>
</feature>
<organism evidence="9 10">
    <name type="scientific">Methylorubrum aminovorans</name>
    <dbReference type="NCBI Taxonomy" id="269069"/>
    <lineage>
        <taxon>Bacteria</taxon>
        <taxon>Pseudomonadati</taxon>
        <taxon>Pseudomonadota</taxon>
        <taxon>Alphaproteobacteria</taxon>
        <taxon>Hyphomicrobiales</taxon>
        <taxon>Methylobacteriaceae</taxon>
        <taxon>Methylorubrum</taxon>
    </lineage>
</organism>
<evidence type="ECO:0000256" key="4">
    <source>
        <dbReference type="ARBA" id="ARBA00022679"/>
    </source>
</evidence>
<dbReference type="SUPFAM" id="SSF55874">
    <property type="entry name" value="ATPase domain of HSP90 chaperone/DNA topoisomerase II/histidine kinase"/>
    <property type="match status" value="1"/>
</dbReference>
<keyword evidence="3" id="KW-0597">Phosphoprotein</keyword>
<protein>
    <recommendedName>
        <fullName evidence="2">histidine kinase</fullName>
        <ecNumber evidence="2">2.7.13.3</ecNumber>
    </recommendedName>
</protein>
<dbReference type="Gene3D" id="3.30.565.10">
    <property type="entry name" value="Histidine kinase-like ATPase, C-terminal domain"/>
    <property type="match status" value="1"/>
</dbReference>
<evidence type="ECO:0000256" key="3">
    <source>
        <dbReference type="ARBA" id="ARBA00022553"/>
    </source>
</evidence>
<dbReference type="Gene3D" id="3.30.450.20">
    <property type="entry name" value="PAS domain"/>
    <property type="match status" value="1"/>
</dbReference>
<gene>
    <name evidence="9" type="primary">sasA_1</name>
    <name evidence="9" type="ORF">LNAOJCKE_0303</name>
</gene>
<feature type="region of interest" description="Disordered" evidence="6">
    <location>
        <begin position="299"/>
        <end position="320"/>
    </location>
</feature>
<keyword evidence="4" id="KW-0808">Transferase</keyword>
<evidence type="ECO:0000259" key="8">
    <source>
        <dbReference type="PROSITE" id="PS50112"/>
    </source>
</evidence>
<dbReference type="PROSITE" id="PS50112">
    <property type="entry name" value="PAS"/>
    <property type="match status" value="1"/>
</dbReference>
<dbReference type="Pfam" id="PF13188">
    <property type="entry name" value="PAS_8"/>
    <property type="match status" value="1"/>
</dbReference>
<reference evidence="9" key="1">
    <citation type="journal article" date="2021" name="Front. Microbiol.">
        <title>Comprehensive Comparative Genomics and Phenotyping of Methylobacterium Species.</title>
        <authorList>
            <person name="Alessa O."/>
            <person name="Ogura Y."/>
            <person name="Fujitani Y."/>
            <person name="Takami H."/>
            <person name="Hayashi T."/>
            <person name="Sahin N."/>
            <person name="Tani A."/>
        </authorList>
    </citation>
    <scope>NUCLEOTIDE SEQUENCE</scope>
    <source>
        <strain evidence="9">NBRC 15686</strain>
    </source>
</reference>
<evidence type="ECO:0000256" key="2">
    <source>
        <dbReference type="ARBA" id="ARBA00012438"/>
    </source>
</evidence>
<sequence length="871" mass="92381">MPRSTVGRAVKGLMTRVRMSDHAAQDLSPEGDSGVRAALARWRGDASMAHLVREGGPLLLLDGAAERILHADGAALPLRAAIADASGTILPALRLAAQVDRAGTLDTRPRMVRLRFDPRGVAAPVVVLAARAEIEPGHSVLLLAPIGALPTLRPFEAAPAKVDPQPQIPSASAASLEVPILEPGAEPIAPVAEAADRPARLVWRSDAEGVLNHVSRAHPDLSEVLVGRSWTTLAAEGVIAGERDGAALIEALSTRRTFRALPLVLRGRAFEHVLEISGAPAGRATGDFSGFSGFAIPGERRPRPVEGGEVAGGEPLLDDHQEPDVVREPEADASLSVNEHAAFREVARILGLRFAPDEVVSDEAPSLGRAEAAAGSSVMPFPKPPARLAENEVRARAALAELLESLPLGVLIYRGSEMLFASRAFLDLTGYPDLPALRQVGLAHLFRGLPPRERAIVGPVPFARPEGGTVALLIDRASLVWEGAPAEICLVRGVPDAFAAPSPAVPPNAARLRAEKVLDSLEEGVVTLDAEGRVVGLNPSAAELVHAHPKEVVGGRFADLFAPESLPALETAVTVSRRAGASEIYGVTPRTGAAALRLRIARLLGEDAPGYCASLREIRDEEPTPPPAVATEPVHRGGPEMEAAWKANALARVSREIRPSLNAILSLTDMMLSDRFDRADAERLEAYLREVRLSGGRIAGLIDDLRDLAEIQAGRGKLTFTDLALNDLVSSCIAAQQARAARDRIVLRTSLAPDLPVMRADERSIRQAALNVLENAIRVSEAGGQVIVSTTLAERGEIALRVRDTGTGMTEEELTNALEPFRADVGPDGEGEEKGFGLTLTKALVEANRGRFRITSRKDEGTLVEMLFPAA</sequence>
<dbReference type="SMART" id="SM00387">
    <property type="entry name" value="HATPase_c"/>
    <property type="match status" value="1"/>
</dbReference>
<dbReference type="SUPFAM" id="SSF47384">
    <property type="entry name" value="Homodimeric domain of signal transducing histidine kinase"/>
    <property type="match status" value="1"/>
</dbReference>
<dbReference type="PRINTS" id="PR00344">
    <property type="entry name" value="BCTRLSENSOR"/>
</dbReference>
<dbReference type="InterPro" id="IPR003594">
    <property type="entry name" value="HATPase_dom"/>
</dbReference>
<reference evidence="9" key="2">
    <citation type="submission" date="2021-08" db="EMBL/GenBank/DDBJ databases">
        <authorList>
            <person name="Tani A."/>
            <person name="Ola A."/>
            <person name="Ogura Y."/>
            <person name="Katsura K."/>
            <person name="Hayashi T."/>
        </authorList>
    </citation>
    <scope>NUCLEOTIDE SEQUENCE</scope>
    <source>
        <strain evidence="9">NBRC 15686</strain>
    </source>
</reference>
<dbReference type="PANTHER" id="PTHR43047:SF72">
    <property type="entry name" value="OSMOSENSING HISTIDINE PROTEIN KINASE SLN1"/>
    <property type="match status" value="1"/>
</dbReference>
<dbReference type="InterPro" id="IPR000014">
    <property type="entry name" value="PAS"/>
</dbReference>
<dbReference type="InterPro" id="IPR035965">
    <property type="entry name" value="PAS-like_dom_sf"/>
</dbReference>
<keyword evidence="5" id="KW-0418">Kinase</keyword>
<proteinExistence type="predicted"/>
<feature type="domain" description="PAS" evidence="8">
    <location>
        <begin position="510"/>
        <end position="580"/>
    </location>
</feature>
<evidence type="ECO:0000256" key="6">
    <source>
        <dbReference type="SAM" id="MobiDB-lite"/>
    </source>
</evidence>
<keyword evidence="10" id="KW-1185">Reference proteome</keyword>
<dbReference type="PANTHER" id="PTHR43047">
    <property type="entry name" value="TWO-COMPONENT HISTIDINE PROTEIN KINASE"/>
    <property type="match status" value="1"/>
</dbReference>
<dbReference type="SUPFAM" id="SSF55785">
    <property type="entry name" value="PYP-like sensor domain (PAS domain)"/>
    <property type="match status" value="1"/>
</dbReference>
<dbReference type="Pfam" id="PF02518">
    <property type="entry name" value="HATPase_c"/>
    <property type="match status" value="1"/>
</dbReference>
<evidence type="ECO:0000313" key="10">
    <source>
        <dbReference type="Proteomes" id="UP001055039"/>
    </source>
</evidence>
<name>A0ABQ4U8K9_9HYPH</name>
<dbReference type="Pfam" id="PF08448">
    <property type="entry name" value="PAS_4"/>
    <property type="match status" value="1"/>
</dbReference>
<dbReference type="Pfam" id="PF00512">
    <property type="entry name" value="HisKA"/>
    <property type="match status" value="1"/>
</dbReference>
<dbReference type="EMBL" id="BPRC01000001">
    <property type="protein sequence ID" value="GJE63111.1"/>
    <property type="molecule type" value="Genomic_DNA"/>
</dbReference>
<dbReference type="InterPro" id="IPR036097">
    <property type="entry name" value="HisK_dim/P_sf"/>
</dbReference>
<dbReference type="InterPro" id="IPR004358">
    <property type="entry name" value="Sig_transdc_His_kin-like_C"/>
</dbReference>
<evidence type="ECO:0000259" key="7">
    <source>
        <dbReference type="PROSITE" id="PS50109"/>
    </source>
</evidence>
<dbReference type="CDD" id="cd00082">
    <property type="entry name" value="HisKA"/>
    <property type="match status" value="1"/>
</dbReference>
<dbReference type="Proteomes" id="UP001055039">
    <property type="component" value="Unassembled WGS sequence"/>
</dbReference>